<gene>
    <name evidence="1" type="ORF">GCM10010492_57710</name>
</gene>
<dbReference type="Proteomes" id="UP001500416">
    <property type="component" value="Unassembled WGS sequence"/>
</dbReference>
<keyword evidence="2" id="KW-1185">Reference proteome</keyword>
<evidence type="ECO:0000313" key="2">
    <source>
        <dbReference type="Proteomes" id="UP001500416"/>
    </source>
</evidence>
<proteinExistence type="predicted"/>
<evidence type="ECO:0000313" key="1">
    <source>
        <dbReference type="EMBL" id="GAA0250037.1"/>
    </source>
</evidence>
<protein>
    <submittedName>
        <fullName evidence="1">Uncharacterized protein</fullName>
    </submittedName>
</protein>
<accession>A0ABP3E5L3</accession>
<reference evidence="2" key="1">
    <citation type="journal article" date="2019" name="Int. J. Syst. Evol. Microbiol.">
        <title>The Global Catalogue of Microorganisms (GCM) 10K type strain sequencing project: providing services to taxonomists for standard genome sequencing and annotation.</title>
        <authorList>
            <consortium name="The Broad Institute Genomics Platform"/>
            <consortium name="The Broad Institute Genome Sequencing Center for Infectious Disease"/>
            <person name="Wu L."/>
            <person name="Ma J."/>
        </authorList>
    </citation>
    <scope>NUCLEOTIDE SEQUENCE [LARGE SCALE GENOMIC DNA]</scope>
    <source>
        <strain evidence="2">JCM 3380</strain>
    </source>
</reference>
<sequence>MNRAKPAGSTRPQTPAASIVTAPSTTTDLTITPLGIVRSFPSPVTTRDRGAGVGRDSRRLWPAAHPTVHNGLEPAATERSSFARIGVPHLTDDAVSRKS</sequence>
<dbReference type="EMBL" id="BAAABU010000017">
    <property type="protein sequence ID" value="GAA0250037.1"/>
    <property type="molecule type" value="Genomic_DNA"/>
</dbReference>
<name>A0ABP3E5L3_9PSEU</name>
<comment type="caution">
    <text evidence="1">The sequence shown here is derived from an EMBL/GenBank/DDBJ whole genome shotgun (WGS) entry which is preliminary data.</text>
</comment>
<organism evidence="1 2">
    <name type="scientific">Saccharothrix mutabilis subsp. mutabilis</name>
    <dbReference type="NCBI Taxonomy" id="66855"/>
    <lineage>
        <taxon>Bacteria</taxon>
        <taxon>Bacillati</taxon>
        <taxon>Actinomycetota</taxon>
        <taxon>Actinomycetes</taxon>
        <taxon>Pseudonocardiales</taxon>
        <taxon>Pseudonocardiaceae</taxon>
        <taxon>Saccharothrix</taxon>
    </lineage>
</organism>